<evidence type="ECO:0000259" key="1">
    <source>
        <dbReference type="SMART" id="SM00563"/>
    </source>
</evidence>
<dbReference type="SMART" id="SM00563">
    <property type="entry name" value="PlsC"/>
    <property type="match status" value="1"/>
</dbReference>
<comment type="caution">
    <text evidence="2">The sequence shown here is derived from an EMBL/GenBank/DDBJ whole genome shotgun (WGS) entry which is preliminary data.</text>
</comment>
<dbReference type="InterPro" id="IPR002123">
    <property type="entry name" value="Plipid/glycerol_acylTrfase"/>
</dbReference>
<reference evidence="2" key="1">
    <citation type="submission" date="2022-10" db="EMBL/GenBank/DDBJ databases">
        <title>Gaoshiqiia sediminis gen. nov., sp. nov., isolated from coastal sediment.</title>
        <authorList>
            <person name="Yu W.X."/>
            <person name="Mu D.S."/>
            <person name="Du J.Z."/>
            <person name="Liang Y.Q."/>
        </authorList>
    </citation>
    <scope>NUCLEOTIDE SEQUENCE</scope>
    <source>
        <strain evidence="2">A06</strain>
    </source>
</reference>
<dbReference type="EMBL" id="JAPAAF010000013">
    <property type="protein sequence ID" value="MCW0483220.1"/>
    <property type="molecule type" value="Genomic_DNA"/>
</dbReference>
<dbReference type="Pfam" id="PF01553">
    <property type="entry name" value="Acyltransferase"/>
    <property type="match status" value="1"/>
</dbReference>
<organism evidence="2 3">
    <name type="scientific">Gaoshiqia sediminis</name>
    <dbReference type="NCBI Taxonomy" id="2986998"/>
    <lineage>
        <taxon>Bacteria</taxon>
        <taxon>Pseudomonadati</taxon>
        <taxon>Bacteroidota</taxon>
        <taxon>Bacteroidia</taxon>
        <taxon>Marinilabiliales</taxon>
        <taxon>Prolixibacteraceae</taxon>
        <taxon>Gaoshiqia</taxon>
    </lineage>
</organism>
<keyword evidence="3" id="KW-1185">Reference proteome</keyword>
<dbReference type="RefSeq" id="WP_282591822.1">
    <property type="nucleotide sequence ID" value="NZ_JAPAAF010000013.1"/>
</dbReference>
<dbReference type="CDD" id="cd06551">
    <property type="entry name" value="LPLAT"/>
    <property type="match status" value="1"/>
</dbReference>
<gene>
    <name evidence="2" type="ORF">N2K84_10795</name>
</gene>
<accession>A0AA41YBT1</accession>
<protein>
    <submittedName>
        <fullName evidence="2">Lysophospholipid acyltransferase family protein</fullName>
    </submittedName>
</protein>
<keyword evidence="2" id="KW-0012">Acyltransferase</keyword>
<dbReference type="GO" id="GO:0016746">
    <property type="term" value="F:acyltransferase activity"/>
    <property type="evidence" value="ECO:0007669"/>
    <property type="project" value="UniProtKB-KW"/>
</dbReference>
<dbReference type="AlphaFoldDB" id="A0AA41YBT1"/>
<dbReference type="SUPFAM" id="SSF69593">
    <property type="entry name" value="Glycerol-3-phosphate (1)-acyltransferase"/>
    <property type="match status" value="1"/>
</dbReference>
<sequence length="181" mass="21351">MKMHFRGISIEGDEPDPGKPVLLLQNHFSWWDGYWSYYLSQHFFKKKFHVMMLEEQLRKRMFINWCGAFSVRPESHDVLQSVQYAARLLDGPQNLVCLYPQGEIQSQHVHPVRFKKGASSIINQANTPVQVYFCLALVDYFSRSKPAVRFFLRHYEGETSATDLETAYRIFQEQCINKQHE</sequence>
<feature type="domain" description="Phospholipid/glycerol acyltransferase" evidence="1">
    <location>
        <begin position="21"/>
        <end position="137"/>
    </location>
</feature>
<evidence type="ECO:0000313" key="3">
    <source>
        <dbReference type="Proteomes" id="UP001163821"/>
    </source>
</evidence>
<evidence type="ECO:0000313" key="2">
    <source>
        <dbReference type="EMBL" id="MCW0483220.1"/>
    </source>
</evidence>
<name>A0AA41YBT1_9BACT</name>
<dbReference type="Proteomes" id="UP001163821">
    <property type="component" value="Unassembled WGS sequence"/>
</dbReference>
<keyword evidence="2" id="KW-0808">Transferase</keyword>
<proteinExistence type="predicted"/>